<evidence type="ECO:0000256" key="1">
    <source>
        <dbReference type="SAM" id="Phobius"/>
    </source>
</evidence>
<dbReference type="EMBL" id="JARJLG010000011">
    <property type="protein sequence ID" value="KAJ7776910.1"/>
    <property type="molecule type" value="Genomic_DNA"/>
</dbReference>
<feature type="transmembrane region" description="Helical" evidence="1">
    <location>
        <begin position="248"/>
        <end position="268"/>
    </location>
</feature>
<protein>
    <submittedName>
        <fullName evidence="2">Uncharacterized protein</fullName>
    </submittedName>
</protein>
<feature type="transmembrane region" description="Helical" evidence="1">
    <location>
        <begin position="161"/>
        <end position="190"/>
    </location>
</feature>
<keyword evidence="1" id="KW-0812">Transmembrane</keyword>
<feature type="transmembrane region" description="Helical" evidence="1">
    <location>
        <begin position="100"/>
        <end position="118"/>
    </location>
</feature>
<proteinExistence type="predicted"/>
<keyword evidence="3" id="KW-1185">Reference proteome</keyword>
<feature type="transmembrane region" description="Helical" evidence="1">
    <location>
        <begin position="15"/>
        <end position="39"/>
    </location>
</feature>
<accession>A0AAD7K2E5</accession>
<dbReference type="AlphaFoldDB" id="A0AAD7K2E5"/>
<gene>
    <name evidence="2" type="ORF">DFH07DRAFT_911796</name>
</gene>
<feature type="transmembrane region" description="Helical" evidence="1">
    <location>
        <begin position="125"/>
        <end position="149"/>
    </location>
</feature>
<sequence length="329" mass="35666">MASFGHTVNPDQATFLGFGLEGVAYGVNAILFGVAMTVLIRHTPTDRASRIPILALTCFMFSLGTVHYALNFNNVYNSLMVHPRPHIAAETHLLDGADTIFILSDFASQLILIFRCYLVWGKTVWVIILPLLIACASVSCGLSVVGLVLKTSPTASQAPAAIVPIGTASFALSLCLNFIVSSLIVGRIWWMTRESHLRSDDPRSKTTVSQAMAIVVESGLLFLAAQFVFVILFAIAHPAQAVVEPMAVQIYGISPMLIIVRVGMGISYEQTTKAPISSVRFPNFTRQVETGTSMNDTGRSEVSTHNFELSKYIGDSRGTLTETGKDHIV</sequence>
<keyword evidence="1" id="KW-0472">Membrane</keyword>
<reference evidence="2" key="1">
    <citation type="submission" date="2023-03" db="EMBL/GenBank/DDBJ databases">
        <title>Massive genome expansion in bonnet fungi (Mycena s.s.) driven by repeated elements and novel gene families across ecological guilds.</title>
        <authorList>
            <consortium name="Lawrence Berkeley National Laboratory"/>
            <person name="Harder C.B."/>
            <person name="Miyauchi S."/>
            <person name="Viragh M."/>
            <person name="Kuo A."/>
            <person name="Thoen E."/>
            <person name="Andreopoulos B."/>
            <person name="Lu D."/>
            <person name="Skrede I."/>
            <person name="Drula E."/>
            <person name="Henrissat B."/>
            <person name="Morin E."/>
            <person name="Kohler A."/>
            <person name="Barry K."/>
            <person name="LaButti K."/>
            <person name="Morin E."/>
            <person name="Salamov A."/>
            <person name="Lipzen A."/>
            <person name="Mereny Z."/>
            <person name="Hegedus B."/>
            <person name="Baldrian P."/>
            <person name="Stursova M."/>
            <person name="Weitz H."/>
            <person name="Taylor A."/>
            <person name="Grigoriev I.V."/>
            <person name="Nagy L.G."/>
            <person name="Martin F."/>
            <person name="Kauserud H."/>
        </authorList>
    </citation>
    <scope>NUCLEOTIDE SEQUENCE</scope>
    <source>
        <strain evidence="2">CBHHK188m</strain>
    </source>
</reference>
<dbReference type="Proteomes" id="UP001215280">
    <property type="component" value="Unassembled WGS sequence"/>
</dbReference>
<name>A0AAD7K2E5_9AGAR</name>
<feature type="transmembrane region" description="Helical" evidence="1">
    <location>
        <begin position="211"/>
        <end position="236"/>
    </location>
</feature>
<keyword evidence="1" id="KW-1133">Transmembrane helix</keyword>
<feature type="transmembrane region" description="Helical" evidence="1">
    <location>
        <begin position="51"/>
        <end position="70"/>
    </location>
</feature>
<evidence type="ECO:0000313" key="3">
    <source>
        <dbReference type="Proteomes" id="UP001215280"/>
    </source>
</evidence>
<comment type="caution">
    <text evidence="2">The sequence shown here is derived from an EMBL/GenBank/DDBJ whole genome shotgun (WGS) entry which is preliminary data.</text>
</comment>
<organism evidence="2 3">
    <name type="scientific">Mycena maculata</name>
    <dbReference type="NCBI Taxonomy" id="230809"/>
    <lineage>
        <taxon>Eukaryota</taxon>
        <taxon>Fungi</taxon>
        <taxon>Dikarya</taxon>
        <taxon>Basidiomycota</taxon>
        <taxon>Agaricomycotina</taxon>
        <taxon>Agaricomycetes</taxon>
        <taxon>Agaricomycetidae</taxon>
        <taxon>Agaricales</taxon>
        <taxon>Marasmiineae</taxon>
        <taxon>Mycenaceae</taxon>
        <taxon>Mycena</taxon>
    </lineage>
</organism>
<evidence type="ECO:0000313" key="2">
    <source>
        <dbReference type="EMBL" id="KAJ7776910.1"/>
    </source>
</evidence>